<protein>
    <submittedName>
        <fullName evidence="2">Polysaccharide pyruvyl transferase</fullName>
    </submittedName>
</protein>
<feature type="domain" description="Polysaccharide pyruvyl transferase" evidence="1">
    <location>
        <begin position="18"/>
        <end position="302"/>
    </location>
</feature>
<keyword evidence="3" id="KW-1185">Reference proteome</keyword>
<dbReference type="GO" id="GO:0016740">
    <property type="term" value="F:transferase activity"/>
    <property type="evidence" value="ECO:0007669"/>
    <property type="project" value="UniProtKB-KW"/>
</dbReference>
<evidence type="ECO:0000313" key="3">
    <source>
        <dbReference type="Proteomes" id="UP000029060"/>
    </source>
</evidence>
<dbReference type="eggNOG" id="COG1143">
    <property type="taxonomic scope" value="Bacteria"/>
</dbReference>
<dbReference type="AlphaFoldDB" id="A0A087BF18"/>
<comment type="caution">
    <text evidence="2">The sequence shown here is derived from an EMBL/GenBank/DDBJ whole genome shotgun (WGS) entry which is preliminary data.</text>
</comment>
<dbReference type="STRING" id="78345.BMERY_1707"/>
<dbReference type="OrthoDB" id="9811182at2"/>
<dbReference type="InterPro" id="IPR007345">
    <property type="entry name" value="Polysacch_pyruvyl_Trfase"/>
</dbReference>
<proteinExistence type="predicted"/>
<dbReference type="EMBL" id="JGZC01000008">
    <property type="protein sequence ID" value="KFI69618.1"/>
    <property type="molecule type" value="Genomic_DNA"/>
</dbReference>
<reference evidence="2 3" key="1">
    <citation type="submission" date="2014-03" db="EMBL/GenBank/DDBJ databases">
        <title>Genomics of Bifidobacteria.</title>
        <authorList>
            <person name="Ventura M."/>
            <person name="Milani C."/>
            <person name="Lugli G.A."/>
        </authorList>
    </citation>
    <scope>NUCLEOTIDE SEQUENCE [LARGE SCALE GENOMIC DNA]</scope>
    <source>
        <strain evidence="2 3">LMG 11341</strain>
    </source>
</reference>
<keyword evidence="2" id="KW-0808">Transferase</keyword>
<evidence type="ECO:0000313" key="2">
    <source>
        <dbReference type="EMBL" id="KFI69618.1"/>
    </source>
</evidence>
<name>A0A087BF18_9BIFI</name>
<accession>A0A087BF18</accession>
<gene>
    <name evidence="2" type="ORF">BMERY_1707</name>
</gene>
<evidence type="ECO:0000259" key="1">
    <source>
        <dbReference type="Pfam" id="PF04230"/>
    </source>
</evidence>
<dbReference type="RefSeq" id="WP_033523299.1">
    <property type="nucleotide sequence ID" value="NZ_CAMJII010000011.1"/>
</dbReference>
<organism evidence="2 3">
    <name type="scientific">Bifidobacterium merycicum</name>
    <dbReference type="NCBI Taxonomy" id="78345"/>
    <lineage>
        <taxon>Bacteria</taxon>
        <taxon>Bacillati</taxon>
        <taxon>Actinomycetota</taxon>
        <taxon>Actinomycetes</taxon>
        <taxon>Bifidobacteriales</taxon>
        <taxon>Bifidobacteriaceae</taxon>
        <taxon>Bifidobacterium</taxon>
    </lineage>
</organism>
<dbReference type="Proteomes" id="UP000029060">
    <property type="component" value="Unassembled WGS sequence"/>
</dbReference>
<dbReference type="Pfam" id="PF04230">
    <property type="entry name" value="PS_pyruv_trans"/>
    <property type="match status" value="1"/>
</dbReference>
<sequence>MRSRGDYLCILTINDLGNYGNRLQNYALQEVLKEYGPVTTVDLQVGNFKIHGRMRYIFKKAKQLTMNSIRYASGKSNHVKAIRNSRFSSFTRKYVPDNLLVDSTTRGLQAWRNIHVKKAVIGSDQVWNYTFGLSDKDLALRLGSDFAPEQLLTYAASIGLDSIADERKPVFERYLNRIPSISVREERAKELVEQNSAQHATVVLDPTLMVSAERWKRIMPGFVRDDDRYVLTYFLGTPSPEQKRTIDRYAEEHGLRVRRINDKSDPETFAAGPREFVELFSKAQYVFTDSYHACCFSIIFGKDFKVYNRNSSGVSNMNSRMQTLFNLFDLTTSMSDEMEIPTYDHRKINERLAQLQHSSKQWLDNAIQR</sequence>